<dbReference type="OrthoDB" id="2445127at2759"/>
<dbReference type="InParanoid" id="A0A7M7KJK9"/>
<feature type="region of interest" description="Disordered" evidence="2">
    <location>
        <begin position="235"/>
        <end position="292"/>
    </location>
</feature>
<evidence type="ECO:0000313" key="3">
    <source>
        <dbReference type="EnsemblMetazoa" id="XP_022667850"/>
    </source>
</evidence>
<dbReference type="AlphaFoldDB" id="A0A7M7KJK9"/>
<feature type="compositionally biased region" description="Basic and acidic residues" evidence="2">
    <location>
        <begin position="248"/>
        <end position="262"/>
    </location>
</feature>
<reference evidence="3" key="1">
    <citation type="submission" date="2021-01" db="UniProtKB">
        <authorList>
            <consortium name="EnsemblMetazoa"/>
        </authorList>
    </citation>
    <scope>IDENTIFICATION</scope>
</reference>
<accession>A0A7M7KJK9</accession>
<dbReference type="RefSeq" id="XP_022667850.1">
    <property type="nucleotide sequence ID" value="XM_022812115.1"/>
</dbReference>
<name>A0A7M7KJK9_VARDE</name>
<evidence type="ECO:0000256" key="2">
    <source>
        <dbReference type="SAM" id="MobiDB-lite"/>
    </source>
</evidence>
<dbReference type="CTD" id="40052"/>
<dbReference type="EnsemblMetazoa" id="XM_022812115">
    <property type="protein sequence ID" value="XP_022667850"/>
    <property type="gene ID" value="LOC111253133"/>
</dbReference>
<keyword evidence="1" id="KW-0175">Coiled coil</keyword>
<keyword evidence="4" id="KW-1185">Reference proteome</keyword>
<evidence type="ECO:0000256" key="1">
    <source>
        <dbReference type="SAM" id="Coils"/>
    </source>
</evidence>
<organism evidence="3 4">
    <name type="scientific">Varroa destructor</name>
    <name type="common">Honeybee mite</name>
    <dbReference type="NCBI Taxonomy" id="109461"/>
    <lineage>
        <taxon>Eukaryota</taxon>
        <taxon>Metazoa</taxon>
        <taxon>Ecdysozoa</taxon>
        <taxon>Arthropoda</taxon>
        <taxon>Chelicerata</taxon>
        <taxon>Arachnida</taxon>
        <taxon>Acari</taxon>
        <taxon>Parasitiformes</taxon>
        <taxon>Mesostigmata</taxon>
        <taxon>Gamasina</taxon>
        <taxon>Dermanyssoidea</taxon>
        <taxon>Varroidae</taxon>
        <taxon>Varroa</taxon>
    </lineage>
</organism>
<dbReference type="FunCoup" id="A0A7M7KJK9">
    <property type="interactions" value="20"/>
</dbReference>
<dbReference type="KEGG" id="vde:111253133"/>
<sequence length="292" mass="32591">MARADLLMLMDSPLDFPAAIPSNGSECSVTMLPRSIQLPAVLQDALALGASTLSGSSSATAVQTCGTPLTPQQQNAGMELMLRNSDRIDDLWYRTELNINKIKGCDLHIAELYANLEIKLALVMKLNMTLTAIADIKTQAAKSKELLAKVEQQLGDCAAAMLIMDDTREMVEIKRREAAEREARNKQLQEERRRTFEEEFKKDLLRFKETGEVEAPLCQIASPCDLSEINLEQDEDDQQALSRFLESSGEHDPEDKDSDFRRSKSLSKMSVLLEPSLNPSQDLSRVDNEDDL</sequence>
<feature type="coiled-coil region" evidence="1">
    <location>
        <begin position="133"/>
        <end position="199"/>
    </location>
</feature>
<dbReference type="GeneID" id="111253133"/>
<dbReference type="Proteomes" id="UP000594260">
    <property type="component" value="Unplaced"/>
</dbReference>
<proteinExistence type="predicted"/>
<evidence type="ECO:0000313" key="4">
    <source>
        <dbReference type="Proteomes" id="UP000594260"/>
    </source>
</evidence>
<protein>
    <submittedName>
        <fullName evidence="3">Uncharacterized protein</fullName>
    </submittedName>
</protein>